<keyword evidence="3" id="KW-0862">Zinc</keyword>
<dbReference type="InterPro" id="IPR019786">
    <property type="entry name" value="Zinc_finger_PHD-type_CS"/>
</dbReference>
<reference evidence="10" key="2">
    <citation type="submission" date="2025-05" db="UniProtKB">
        <authorList>
            <consortium name="EnsemblMetazoa"/>
        </authorList>
    </citation>
    <scope>IDENTIFICATION</scope>
    <source>
        <strain evidence="10">Foshan</strain>
    </source>
</reference>
<evidence type="ECO:0000256" key="4">
    <source>
        <dbReference type="PROSITE-ProRule" id="PRU00047"/>
    </source>
</evidence>
<dbReference type="SUPFAM" id="SSF56672">
    <property type="entry name" value="DNA/RNA polymerases"/>
    <property type="match status" value="1"/>
</dbReference>
<feature type="domain" description="CCHC-type" evidence="8">
    <location>
        <begin position="712"/>
        <end position="727"/>
    </location>
</feature>
<dbReference type="InterPro" id="IPR012337">
    <property type="entry name" value="RNaseH-like_sf"/>
</dbReference>
<evidence type="ECO:0000256" key="2">
    <source>
        <dbReference type="ARBA" id="ARBA00022771"/>
    </source>
</evidence>
<dbReference type="SUPFAM" id="SSF53098">
    <property type="entry name" value="Ribonuclease H-like"/>
    <property type="match status" value="1"/>
</dbReference>
<dbReference type="RefSeq" id="XP_062710653.1">
    <property type="nucleotide sequence ID" value="XM_062854669.1"/>
</dbReference>
<dbReference type="PROSITE" id="PS50994">
    <property type="entry name" value="INTEGRASE"/>
    <property type="match status" value="1"/>
</dbReference>
<dbReference type="PROSITE" id="PS50016">
    <property type="entry name" value="ZF_PHD_2"/>
    <property type="match status" value="1"/>
</dbReference>
<dbReference type="InterPro" id="IPR008042">
    <property type="entry name" value="Retrotrans_Pao"/>
</dbReference>
<dbReference type="Gene3D" id="3.30.40.10">
    <property type="entry name" value="Zinc/RING finger domain, C3HC4 (zinc finger)"/>
    <property type="match status" value="1"/>
</dbReference>
<proteinExistence type="predicted"/>
<dbReference type="InterPro" id="IPR001878">
    <property type="entry name" value="Znf_CCHC"/>
</dbReference>
<dbReference type="PROSITE" id="PS50158">
    <property type="entry name" value="ZF_CCHC"/>
    <property type="match status" value="1"/>
</dbReference>
<keyword evidence="11" id="KW-1185">Reference proteome</keyword>
<evidence type="ECO:0000256" key="5">
    <source>
        <dbReference type="SAM" id="Coils"/>
    </source>
</evidence>
<dbReference type="Pfam" id="PF18701">
    <property type="entry name" value="DUF5641"/>
    <property type="match status" value="1"/>
</dbReference>
<dbReference type="InterPro" id="IPR040676">
    <property type="entry name" value="DUF5641"/>
</dbReference>
<evidence type="ECO:0000259" key="7">
    <source>
        <dbReference type="PROSITE" id="PS50016"/>
    </source>
</evidence>
<dbReference type="Gene3D" id="3.30.70.270">
    <property type="match status" value="1"/>
</dbReference>
<dbReference type="PANTHER" id="PTHR47331">
    <property type="entry name" value="PHD-TYPE DOMAIN-CONTAINING PROTEIN"/>
    <property type="match status" value="1"/>
</dbReference>
<dbReference type="GeneID" id="115265007"/>
<dbReference type="Pfam" id="PF00078">
    <property type="entry name" value="RVT_1"/>
    <property type="match status" value="1"/>
</dbReference>
<dbReference type="PROSITE" id="PS01359">
    <property type="entry name" value="ZF_PHD_1"/>
    <property type="match status" value="1"/>
</dbReference>
<dbReference type="InterPro" id="IPR000477">
    <property type="entry name" value="RT_dom"/>
</dbReference>
<dbReference type="PANTHER" id="PTHR47331:SF1">
    <property type="entry name" value="GAG-LIKE PROTEIN"/>
    <property type="match status" value="1"/>
</dbReference>
<sequence>MTTEKPSVASMDLERSEICTCTACENPDVADDLVACDKCDKWWHFTCAGVNESISSRDWICPRCRTPSIPASERSTTSSRRADLQRKRLAEQQELEKKELELERRQLEMQKKHSQEMYELEESLAGDDGDNRSVRSRVNEIEAREKQVEAWVEQNVATGLASTVHPPGFTPLHHQLPKSSDINIATKNDDEGHNSSHQVPAITVPIGDTNKSSADIPILQSLRSQLAECEQQPVSAERLLNLEAQLRKCRMLISQQEEGAYGGDSIRNSQDRQRSREGALPKIVTNVSDTVGLPKCQVSSVAHSQTRLTGKPNPDLRQSRIEVLQQDSSTGKSRSGPRIRFAPKHIPLGPPLVESTINEQTRLRQAHSNSPVFDMVRDTDLNFQLDAPAGRATLPGLGNCRSNLHANPTVPRPSGNVRGDARYVDSSFGFRISDSECNPQWHSSAPSPPHPPQGQYGRSDRFLRGSELQPMQNNLQRPSPEQLTARQVLPRDLPEFSGDPEEWPIFYSSFHNSTTACGFNNVENLARLQRCLKGNALKSVRYYLLSPESVPNVLETLRTLYGRPEIIINKLIQNVRETPAPKPEKLDSLIDFGISIRNLAQHLIAAGQQAHLSNPALLQELVEKLPANVKLQWAQHLMLQPEASLRTFSDFMGMVVESVSKVVIYTSGQHARSEKSRNKDRSFVNAHSENKTTPVRSSTNQVKEKSVDEKPCLFCGKAGHRLKSCTKFQQLSVEDRWKNVQTLKVCRSCLNPHGRRICRVSSRCGINGCDFRHHQLLHGKPEEAVKPTVSSTENHVHHHCGQSILFRIVPVTLYGKSKTVTVFAFLDEGSSSTLIEQSLAQELEIEGPTVPLCLRWTANMTRTEDESQIVSLEVSETGQNKRFQLMNVRTVDCLNLPSQTLRFTELQQDHPHLKGLPVRSYEDVTPKLLVGLRNLQLAVPLKIKEGNSGIVAARTRLGWCIYGSLDKSENTDEYSYHVCECEAEVKLDRLMQDYFNAEDCAVGCQETLESNEEVRARRTMEETTRRMGDRFETGLLWRSDFVELPDSYPMALRRLECLERRMARDPLLKENIHQQINEYQEKGYAHRATKDELAKADPRRIWYLPLGAVCNPKKPGKVRLIWDAAAKVDEVCLNSALFPGPDLLVPLPSVQFRFRQYPVAVSSDIKEMFHQVRVIERDRPSQCFLFRDSPNDEPGVFMMDVLTFGATSSPSSAQFVKNRNAEEFSKQYPRASEAICKCHYVDDYLDSFESIDEAKSVAGEVRWIHSKGGFELRHWVSNQPAILEYLGEPPKQDIKDLGLKTDSERVLGMLWHTKEDVLQFSMTFREEIGTLIDNGARPTKRQVLKCVMSLFDPLGLLACVLVHGKIMMQDIWRSAIKWDECIDDQIYEKWTRWIELLMDVVEVRVPRCYFDGASTDLYDTLDAHIFVDASEAAYSALVYFRVVGSEGTTKCALVSAKTKVAPLKYVSIPRLELMAAVLGVRLLTFVRENHTVKINRCVYWSDSEVTLAWIRSEHRRYRPFVACRVGEILSTTRVQEWRYVPSKLNVADDATKWGGKPCLKASGRWFCGPPFLQQSEGQWPKQKYIISTDEELRACFLHKEQPVLQNVICFERFSKWNRLLRATAYVIRFITKLKRKAFDENYCSLNLNQEELQAAEILIWKLVQVESYRDEVAIFSKNNKLSDKRQLKLERTSQLWNLSPIMDDKGVLRVDGRIAAAKVLSVDVKFPVILPRRHRVSYLLLDDYHRRLLHGNFETVVNEVRQRFHISRLRTTARSVVGRCQWCRVYKARPIVPMMGPLPAARLSAGIRPFSYVGIDYFGPILVKVGRATSKRWICLITCLTIRAVHVEIAHDLSTKSCIACICRFVCRRGAPVEIHSDNGRNFIGADRVLRSQIKDIEQNAATTFTNTETKWLFIPPSAPHMGGSWERLVRSIKNAMTSLPQDDKLDDEGLQTLIVEAEAIVNSRPLTYLPLDSVEQEALTPNHFILGSSTGVKQPMVEMEASARTVRTSWDQLQMQIDHFWRRWVLEYLPTLTRRVKWLQDTKPVQPGDLVIVIDETRRNGWVRGRVLDVTVGRDGRVRQVLVQTAGGLFRRPVSKLAVLNVDDHGVEDPTDPHGEGDVAASAKPATRRKTGSLQPVEAR</sequence>
<evidence type="ECO:0000256" key="1">
    <source>
        <dbReference type="ARBA" id="ARBA00022723"/>
    </source>
</evidence>
<dbReference type="InterPro" id="IPR005312">
    <property type="entry name" value="DUF1759"/>
</dbReference>
<feature type="compositionally biased region" description="Basic and acidic residues" evidence="6">
    <location>
        <begin position="671"/>
        <end position="682"/>
    </location>
</feature>
<feature type="region of interest" description="Disordered" evidence="6">
    <location>
        <begin position="260"/>
        <end position="280"/>
    </location>
</feature>
<evidence type="ECO:0000256" key="6">
    <source>
        <dbReference type="SAM" id="MobiDB-lite"/>
    </source>
</evidence>
<feature type="domain" description="PHD-type" evidence="7">
    <location>
        <begin position="18"/>
        <end position="67"/>
    </location>
</feature>
<evidence type="ECO:0000313" key="11">
    <source>
        <dbReference type="Proteomes" id="UP000069940"/>
    </source>
</evidence>
<feature type="region of interest" description="Disordered" evidence="6">
    <location>
        <begin position="324"/>
        <end position="347"/>
    </location>
</feature>
<evidence type="ECO:0000259" key="9">
    <source>
        <dbReference type="PROSITE" id="PS50994"/>
    </source>
</evidence>
<feature type="region of interest" description="Disordered" evidence="6">
    <location>
        <begin position="670"/>
        <end position="702"/>
    </location>
</feature>
<keyword evidence="5" id="KW-0175">Coiled coil</keyword>
<feature type="compositionally biased region" description="Basic and acidic residues" evidence="6">
    <location>
        <begin position="269"/>
        <end position="279"/>
    </location>
</feature>
<feature type="region of interest" description="Disordered" evidence="6">
    <location>
        <begin position="2106"/>
        <end position="2141"/>
    </location>
</feature>
<dbReference type="SUPFAM" id="SSF57903">
    <property type="entry name" value="FYVE/PHD zinc finger"/>
    <property type="match status" value="1"/>
</dbReference>
<dbReference type="InterPro" id="IPR019787">
    <property type="entry name" value="Znf_PHD-finger"/>
</dbReference>
<feature type="region of interest" description="Disordered" evidence="6">
    <location>
        <begin position="300"/>
        <end position="319"/>
    </location>
</feature>
<dbReference type="InterPro" id="IPR013083">
    <property type="entry name" value="Znf_RING/FYVE/PHD"/>
</dbReference>
<dbReference type="Proteomes" id="UP000069940">
    <property type="component" value="Unassembled WGS sequence"/>
</dbReference>
<dbReference type="Pfam" id="PF05380">
    <property type="entry name" value="Peptidase_A17"/>
    <property type="match status" value="1"/>
</dbReference>
<reference evidence="11" key="1">
    <citation type="journal article" date="2015" name="Proc. Natl. Acad. Sci. U.S.A.">
        <title>Genome sequence of the Asian Tiger mosquito, Aedes albopictus, reveals insights into its biology, genetics, and evolution.</title>
        <authorList>
            <person name="Chen X.G."/>
            <person name="Jiang X."/>
            <person name="Gu J."/>
            <person name="Xu M."/>
            <person name="Wu Y."/>
            <person name="Deng Y."/>
            <person name="Zhang C."/>
            <person name="Bonizzoni M."/>
            <person name="Dermauw W."/>
            <person name="Vontas J."/>
            <person name="Armbruster P."/>
            <person name="Huang X."/>
            <person name="Yang Y."/>
            <person name="Zhang H."/>
            <person name="He W."/>
            <person name="Peng H."/>
            <person name="Liu Y."/>
            <person name="Wu K."/>
            <person name="Chen J."/>
            <person name="Lirakis M."/>
            <person name="Topalis P."/>
            <person name="Van Leeuwen T."/>
            <person name="Hall A.B."/>
            <person name="Jiang X."/>
            <person name="Thorpe C."/>
            <person name="Mueller R.L."/>
            <person name="Sun C."/>
            <person name="Waterhouse R.M."/>
            <person name="Yan G."/>
            <person name="Tu Z.J."/>
            <person name="Fang X."/>
            <person name="James A.A."/>
        </authorList>
    </citation>
    <scope>NUCLEOTIDE SEQUENCE [LARGE SCALE GENOMIC DNA]</scope>
    <source>
        <strain evidence="11">Foshan</strain>
    </source>
</reference>
<dbReference type="EnsemblMetazoa" id="AALFPA23_007869.R10521">
    <property type="protein sequence ID" value="AALFPA23_007869.P10521"/>
    <property type="gene ID" value="AALFPA23_007869"/>
</dbReference>
<dbReference type="InterPro" id="IPR001965">
    <property type="entry name" value="Znf_PHD"/>
</dbReference>
<dbReference type="Pfam" id="PF00628">
    <property type="entry name" value="PHD"/>
    <property type="match status" value="1"/>
</dbReference>
<feature type="region of interest" description="Disordered" evidence="6">
    <location>
        <begin position="437"/>
        <end position="460"/>
    </location>
</feature>
<dbReference type="InterPro" id="IPR001584">
    <property type="entry name" value="Integrase_cat-core"/>
</dbReference>
<protein>
    <submittedName>
        <fullName evidence="10">Uncharacterized protein</fullName>
    </submittedName>
</protein>
<feature type="compositionally biased region" description="Polar residues" evidence="6">
    <location>
        <begin position="685"/>
        <end position="701"/>
    </location>
</feature>
<dbReference type="CDD" id="cd15522">
    <property type="entry name" value="PHD_TAF3"/>
    <property type="match status" value="1"/>
</dbReference>
<feature type="domain" description="Integrase catalytic" evidence="9">
    <location>
        <begin position="1805"/>
        <end position="1990"/>
    </location>
</feature>
<keyword evidence="2 4" id="KW-0863">Zinc-finger</keyword>
<feature type="compositionally biased region" description="Basic and acidic residues" evidence="6">
    <location>
        <begin position="2106"/>
        <end position="2118"/>
    </location>
</feature>
<dbReference type="InterPro" id="IPR043502">
    <property type="entry name" value="DNA/RNA_pol_sf"/>
</dbReference>
<dbReference type="InterPro" id="IPR043128">
    <property type="entry name" value="Rev_trsase/Diguanyl_cyclase"/>
</dbReference>
<keyword evidence="1" id="KW-0479">Metal-binding</keyword>
<dbReference type="InterPro" id="IPR036397">
    <property type="entry name" value="RNaseH_sf"/>
</dbReference>
<dbReference type="SMART" id="SM00249">
    <property type="entry name" value="PHD"/>
    <property type="match status" value="1"/>
</dbReference>
<dbReference type="Gene3D" id="3.30.420.10">
    <property type="entry name" value="Ribonuclease H-like superfamily/Ribonuclease H"/>
    <property type="match status" value="1"/>
</dbReference>
<evidence type="ECO:0000259" key="8">
    <source>
        <dbReference type="PROSITE" id="PS50158"/>
    </source>
</evidence>
<dbReference type="Gene3D" id="3.10.10.10">
    <property type="entry name" value="HIV Type 1 Reverse Transcriptase, subunit A, domain 1"/>
    <property type="match status" value="1"/>
</dbReference>
<dbReference type="Pfam" id="PF03564">
    <property type="entry name" value="DUF1759"/>
    <property type="match status" value="1"/>
</dbReference>
<evidence type="ECO:0000256" key="3">
    <source>
        <dbReference type="ARBA" id="ARBA00022833"/>
    </source>
</evidence>
<feature type="coiled-coil region" evidence="5">
    <location>
        <begin position="81"/>
        <end position="117"/>
    </location>
</feature>
<organism evidence="10 11">
    <name type="scientific">Aedes albopictus</name>
    <name type="common">Asian tiger mosquito</name>
    <name type="synonym">Stegomyia albopicta</name>
    <dbReference type="NCBI Taxonomy" id="7160"/>
    <lineage>
        <taxon>Eukaryota</taxon>
        <taxon>Metazoa</taxon>
        <taxon>Ecdysozoa</taxon>
        <taxon>Arthropoda</taxon>
        <taxon>Hexapoda</taxon>
        <taxon>Insecta</taxon>
        <taxon>Pterygota</taxon>
        <taxon>Neoptera</taxon>
        <taxon>Endopterygota</taxon>
        <taxon>Diptera</taxon>
        <taxon>Nematocera</taxon>
        <taxon>Culicoidea</taxon>
        <taxon>Culicidae</taxon>
        <taxon>Culicinae</taxon>
        <taxon>Aedini</taxon>
        <taxon>Aedes</taxon>
        <taxon>Stegomyia</taxon>
    </lineage>
</organism>
<accession>A0ABM1YCE1</accession>
<name>A0ABM1YCE1_AEDAL</name>
<dbReference type="InterPro" id="IPR011011">
    <property type="entry name" value="Znf_FYVE_PHD"/>
</dbReference>
<evidence type="ECO:0000313" key="10">
    <source>
        <dbReference type="EnsemblMetazoa" id="AALFPA23_007869.P10521"/>
    </source>
</evidence>